<keyword evidence="1" id="KW-0732">Signal</keyword>
<gene>
    <name evidence="2" type="ORF">NITHO_5160025</name>
</gene>
<organism evidence="2 3">
    <name type="scientific">Nitrolancea hollandica Lb</name>
    <dbReference type="NCBI Taxonomy" id="1129897"/>
    <lineage>
        <taxon>Bacteria</taxon>
        <taxon>Pseudomonadati</taxon>
        <taxon>Thermomicrobiota</taxon>
        <taxon>Thermomicrobia</taxon>
        <taxon>Sphaerobacterales</taxon>
        <taxon>Sphaerobacterineae</taxon>
        <taxon>Sphaerobacteraceae</taxon>
        <taxon>Nitrolancea</taxon>
    </lineage>
</organism>
<evidence type="ECO:0000313" key="3">
    <source>
        <dbReference type="Proteomes" id="UP000004221"/>
    </source>
</evidence>
<dbReference type="EMBL" id="CAGS01000464">
    <property type="protein sequence ID" value="CCF85581.1"/>
    <property type="molecule type" value="Genomic_DNA"/>
</dbReference>
<name>I4ELL9_9BACT</name>
<dbReference type="RefSeq" id="WP_008480579.1">
    <property type="nucleotide sequence ID" value="NZ_CAGS01000464.1"/>
</dbReference>
<evidence type="ECO:0000313" key="2">
    <source>
        <dbReference type="EMBL" id="CCF85581.1"/>
    </source>
</evidence>
<dbReference type="Proteomes" id="UP000004221">
    <property type="component" value="Unassembled WGS sequence"/>
</dbReference>
<feature type="chain" id="PRO_5003689153" evidence="1">
    <location>
        <begin position="21"/>
        <end position="65"/>
    </location>
</feature>
<proteinExistence type="predicted"/>
<keyword evidence="3" id="KW-1185">Reference proteome</keyword>
<comment type="caution">
    <text evidence="2">The sequence shown here is derived from an EMBL/GenBank/DDBJ whole genome shotgun (WGS) entry which is preliminary data.</text>
</comment>
<sequence length="65" mass="7039">MKHRAHLPGWLMATMGQAAAAAGVDQLPIVVLHQAGQPYRGSVVLCRLEDFITWFGDGVEGDPHD</sequence>
<reference evidence="2 3" key="1">
    <citation type="journal article" date="2012" name="ISME J.">
        <title>Nitrification expanded: discovery, physiology and genomics of a nitrite-oxidizing bacterium from the phylum Chloroflexi.</title>
        <authorList>
            <person name="Sorokin D.Y."/>
            <person name="Lucker S."/>
            <person name="Vejmelkova D."/>
            <person name="Kostrikina N.A."/>
            <person name="Kleerebezem R."/>
            <person name="Rijpstra W.I."/>
            <person name="Damste J.S."/>
            <person name="Le Paslier D."/>
            <person name="Muyzer G."/>
            <person name="Wagner M."/>
            <person name="van Loosdrecht M.C."/>
            <person name="Daims H."/>
        </authorList>
    </citation>
    <scope>NUCLEOTIDE SEQUENCE [LARGE SCALE GENOMIC DNA]</scope>
    <source>
        <strain evidence="3">none</strain>
    </source>
</reference>
<protein>
    <submittedName>
        <fullName evidence="2">Uncharacterized protein</fullName>
    </submittedName>
</protein>
<dbReference type="AlphaFoldDB" id="I4ELL9"/>
<feature type="signal peptide" evidence="1">
    <location>
        <begin position="1"/>
        <end position="20"/>
    </location>
</feature>
<evidence type="ECO:0000256" key="1">
    <source>
        <dbReference type="SAM" id="SignalP"/>
    </source>
</evidence>
<dbReference type="OrthoDB" id="172140at2"/>
<accession>I4ELL9</accession>